<dbReference type="Proteomes" id="UP000064201">
    <property type="component" value="Chromosome"/>
</dbReference>
<evidence type="ECO:0000313" key="4">
    <source>
        <dbReference type="Proteomes" id="UP000064201"/>
    </source>
</evidence>
<keyword evidence="2" id="KW-0808">Transferase</keyword>
<dbReference type="PATRIC" id="fig|106634.4.peg.2592"/>
<dbReference type="SUPFAM" id="SSF56112">
    <property type="entry name" value="Protein kinase-like (PK-like)"/>
    <property type="match status" value="1"/>
</dbReference>
<dbReference type="KEGG" id="tvr:TVD_12720"/>
<dbReference type="OrthoDB" id="5291879at2"/>
<dbReference type="InterPro" id="IPR011009">
    <property type="entry name" value="Kinase-like_dom_sf"/>
</dbReference>
<dbReference type="AlphaFoldDB" id="A0A0G3G9H6"/>
<evidence type="ECO:0000256" key="1">
    <source>
        <dbReference type="ARBA" id="ARBA00009460"/>
    </source>
</evidence>
<evidence type="ECO:0000256" key="2">
    <source>
        <dbReference type="PIRNR" id="PIRNR006221"/>
    </source>
</evidence>
<comment type="similarity">
    <text evidence="1 2">Belongs to the fructosamine kinase family.</text>
</comment>
<evidence type="ECO:0000313" key="3">
    <source>
        <dbReference type="EMBL" id="AKJ96167.1"/>
    </source>
</evidence>
<name>A0A0G3G9H6_9GAMM</name>
<proteinExistence type="inferred from homology"/>
<evidence type="ECO:0008006" key="5">
    <source>
        <dbReference type="Google" id="ProtNLM"/>
    </source>
</evidence>
<protein>
    <recommendedName>
        <fullName evidence="5">Fructosamine kinase family protein</fullName>
    </recommendedName>
</protein>
<accession>A0A0G3G9H6</accession>
<gene>
    <name evidence="3" type="ORF">TVD_12720</name>
</gene>
<sequence>MNQFDSTGPDAVTAAVAQCIADHTGTPFEPTGSQACSGGSINQAQRFTGSDGREFFVKLSGGHSAAMFAAEARGLEELKRCERLKIPDVVGAGSSGGTQFLVMENLALGGRRDGVALGHGIADMHQKTRPRFGLDHDNFIGSTPQPNTEHDDWVSFYRDERLGFQRRLARERGAAGSLLGALEELEASLGGFFVDYQPAPSLLHGDLWSGNWGFLDDGRVTIFDPAVYYGDREADLAMMELFGHPGQDFVAAYEEILPIDPGYSVRRTLYNLYHILNHDHLFGGGYGAQAEHMIRQLLSELR</sequence>
<dbReference type="GO" id="GO:0016301">
    <property type="term" value="F:kinase activity"/>
    <property type="evidence" value="ECO:0007669"/>
    <property type="project" value="UniProtKB-UniRule"/>
</dbReference>
<dbReference type="Pfam" id="PF03881">
    <property type="entry name" value="Fructosamin_kin"/>
    <property type="match status" value="1"/>
</dbReference>
<keyword evidence="4" id="KW-1185">Reference proteome</keyword>
<dbReference type="STRING" id="106634.TVD_12720"/>
<dbReference type="EMBL" id="CP011367">
    <property type="protein sequence ID" value="AKJ96167.1"/>
    <property type="molecule type" value="Genomic_DNA"/>
</dbReference>
<organism evidence="3 4">
    <name type="scientific">Thioalkalivibrio versutus</name>
    <dbReference type="NCBI Taxonomy" id="106634"/>
    <lineage>
        <taxon>Bacteria</taxon>
        <taxon>Pseudomonadati</taxon>
        <taxon>Pseudomonadota</taxon>
        <taxon>Gammaproteobacteria</taxon>
        <taxon>Chromatiales</taxon>
        <taxon>Ectothiorhodospiraceae</taxon>
        <taxon>Thioalkalivibrio</taxon>
    </lineage>
</organism>
<reference evidence="3 4" key="1">
    <citation type="submission" date="2015-04" db="EMBL/GenBank/DDBJ databases">
        <title>Complete Sequence for the Genome of the Thioalkalivibrio versutus D301.</title>
        <authorList>
            <person name="Mu T."/>
            <person name="Zhou J."/>
            <person name="Xu X."/>
        </authorList>
    </citation>
    <scope>NUCLEOTIDE SEQUENCE [LARGE SCALE GENOMIC DNA]</scope>
    <source>
        <strain evidence="3 4">D301</strain>
    </source>
</reference>
<dbReference type="PIRSF" id="PIRSF006221">
    <property type="entry name" value="Ketosamine-3-kinase"/>
    <property type="match status" value="1"/>
</dbReference>
<keyword evidence="2" id="KW-0418">Kinase</keyword>
<dbReference type="PANTHER" id="PTHR12149">
    <property type="entry name" value="FRUCTOSAMINE 3 KINASE-RELATED PROTEIN"/>
    <property type="match status" value="1"/>
</dbReference>
<dbReference type="Gene3D" id="3.90.1200.10">
    <property type="match status" value="1"/>
</dbReference>
<dbReference type="PANTHER" id="PTHR12149:SF8">
    <property type="entry name" value="PROTEIN-RIBULOSAMINE 3-KINASE"/>
    <property type="match status" value="1"/>
</dbReference>
<dbReference type="Gene3D" id="3.30.200.20">
    <property type="entry name" value="Phosphorylase Kinase, domain 1"/>
    <property type="match status" value="1"/>
</dbReference>
<dbReference type="RefSeq" id="WP_047251752.1">
    <property type="nucleotide sequence ID" value="NZ_CP011367.1"/>
</dbReference>
<dbReference type="InterPro" id="IPR016477">
    <property type="entry name" value="Fructo-/Ketosamine-3-kinase"/>
</dbReference>